<dbReference type="EMBL" id="SDAQ01000002">
    <property type="protein sequence ID" value="KAI3558876.1"/>
    <property type="molecule type" value="Genomic_DNA"/>
</dbReference>
<evidence type="ECO:0000256" key="1">
    <source>
        <dbReference type="SAM" id="MobiDB-lite"/>
    </source>
</evidence>
<evidence type="ECO:0000313" key="3">
    <source>
        <dbReference type="Proteomes" id="UP001056436"/>
    </source>
</evidence>
<gene>
    <name evidence="2" type="ORF">CABS02_00916</name>
</gene>
<protein>
    <submittedName>
        <fullName evidence="2">Uncharacterized protein</fullName>
    </submittedName>
</protein>
<dbReference type="Proteomes" id="UP001056436">
    <property type="component" value="Unassembled WGS sequence"/>
</dbReference>
<keyword evidence="3" id="KW-1185">Reference proteome</keyword>
<name>A0A9P9XSF4_9PEZI</name>
<dbReference type="AlphaFoldDB" id="A0A9P9XSF4"/>
<feature type="region of interest" description="Disordered" evidence="1">
    <location>
        <begin position="1"/>
        <end position="26"/>
    </location>
</feature>
<sequence length="82" mass="9573">MNSAHRSVVGPQPHPSQPHHLNTSNRLAVRRLRLRHKRRSMRQFGLSCSPIMSSSKLYRRRCSRMSLGHSTSSYSLRKDRTF</sequence>
<comment type="caution">
    <text evidence="2">The sequence shown here is derived from an EMBL/GenBank/DDBJ whole genome shotgun (WGS) entry which is preliminary data.</text>
</comment>
<proteinExistence type="predicted"/>
<reference evidence="2" key="1">
    <citation type="submission" date="2019-01" db="EMBL/GenBank/DDBJ databases">
        <title>Colletotrichum abscissum LGMF1257.</title>
        <authorList>
            <person name="Baroncelli R."/>
        </authorList>
    </citation>
    <scope>NUCLEOTIDE SEQUENCE</scope>
    <source>
        <strain evidence="2">Ca142</strain>
    </source>
</reference>
<organism evidence="2 3">
    <name type="scientific">Colletotrichum abscissum</name>
    <dbReference type="NCBI Taxonomy" id="1671311"/>
    <lineage>
        <taxon>Eukaryota</taxon>
        <taxon>Fungi</taxon>
        <taxon>Dikarya</taxon>
        <taxon>Ascomycota</taxon>
        <taxon>Pezizomycotina</taxon>
        <taxon>Sordariomycetes</taxon>
        <taxon>Hypocreomycetidae</taxon>
        <taxon>Glomerellales</taxon>
        <taxon>Glomerellaceae</taxon>
        <taxon>Colletotrichum</taxon>
        <taxon>Colletotrichum acutatum species complex</taxon>
    </lineage>
</organism>
<evidence type="ECO:0000313" key="2">
    <source>
        <dbReference type="EMBL" id="KAI3558876.1"/>
    </source>
</evidence>
<accession>A0A9P9XSF4</accession>